<evidence type="ECO:0000313" key="8">
    <source>
        <dbReference type="EMBL" id="QGS07968.1"/>
    </source>
</evidence>
<dbReference type="Pfam" id="PF01783">
    <property type="entry name" value="Ribosomal_L32p"/>
    <property type="match status" value="1"/>
</dbReference>
<dbReference type="Proteomes" id="UP000235670">
    <property type="component" value="Unassembled WGS sequence"/>
</dbReference>
<gene>
    <name evidence="5 7" type="primary">rpmF</name>
    <name evidence="7" type="ORF">CJ218_08370</name>
    <name evidence="8" type="ORF">FOC50_06710</name>
</gene>
<dbReference type="PANTHER" id="PTHR35534:SF1">
    <property type="entry name" value="LARGE RIBOSOMAL SUBUNIT PROTEIN BL32"/>
    <property type="match status" value="1"/>
</dbReference>
<comment type="similarity">
    <text evidence="1 5">Belongs to the bacterial ribosomal protein bL32 family.</text>
</comment>
<protein>
    <recommendedName>
        <fullName evidence="4 5">Large ribosomal subunit protein bL32</fullName>
    </recommendedName>
</protein>
<keyword evidence="2 5" id="KW-0689">Ribosomal protein</keyword>
<dbReference type="InterPro" id="IPR002677">
    <property type="entry name" value="Ribosomal_bL32"/>
</dbReference>
<dbReference type="InterPro" id="IPR011332">
    <property type="entry name" value="Ribosomal_zn-bd"/>
</dbReference>
<evidence type="ECO:0000256" key="2">
    <source>
        <dbReference type="ARBA" id="ARBA00022980"/>
    </source>
</evidence>
<dbReference type="GeneID" id="84802938"/>
<dbReference type="GO" id="GO:0006412">
    <property type="term" value="P:translation"/>
    <property type="evidence" value="ECO:0007669"/>
    <property type="project" value="UniProtKB-UniRule"/>
</dbReference>
<dbReference type="InterPro" id="IPR044957">
    <property type="entry name" value="Ribosomal_bL32_bact"/>
</dbReference>
<evidence type="ECO:0000256" key="3">
    <source>
        <dbReference type="ARBA" id="ARBA00023274"/>
    </source>
</evidence>
<evidence type="ECO:0000313" key="9">
    <source>
        <dbReference type="Proteomes" id="UP000235670"/>
    </source>
</evidence>
<keyword evidence="3 5" id="KW-0687">Ribonucleoprotein</keyword>
<evidence type="ECO:0000256" key="4">
    <source>
        <dbReference type="ARBA" id="ARBA00035178"/>
    </source>
</evidence>
<name>A0A2N6SCP6_9BACL</name>
<dbReference type="PANTHER" id="PTHR35534">
    <property type="entry name" value="50S RIBOSOMAL PROTEIN L32"/>
    <property type="match status" value="1"/>
</dbReference>
<feature type="compositionally biased region" description="Basic residues" evidence="6">
    <location>
        <begin position="7"/>
        <end position="22"/>
    </location>
</feature>
<evidence type="ECO:0000313" key="7">
    <source>
        <dbReference type="EMBL" id="PMC51725.1"/>
    </source>
</evidence>
<dbReference type="SUPFAM" id="SSF57829">
    <property type="entry name" value="Zn-binding ribosomal proteins"/>
    <property type="match status" value="1"/>
</dbReference>
<dbReference type="NCBIfam" id="TIGR01031">
    <property type="entry name" value="rpmF_bact"/>
    <property type="match status" value="1"/>
</dbReference>
<organism evidence="7 9">
    <name type="scientific">Gemella sanguinis</name>
    <dbReference type="NCBI Taxonomy" id="84135"/>
    <lineage>
        <taxon>Bacteria</taxon>
        <taxon>Bacillati</taxon>
        <taxon>Bacillota</taxon>
        <taxon>Bacilli</taxon>
        <taxon>Bacillales</taxon>
        <taxon>Gemellaceae</taxon>
        <taxon>Gemella</taxon>
    </lineage>
</organism>
<dbReference type="GO" id="GO:0015934">
    <property type="term" value="C:large ribosomal subunit"/>
    <property type="evidence" value="ECO:0007669"/>
    <property type="project" value="InterPro"/>
</dbReference>
<dbReference type="EMBL" id="PNGT01000011">
    <property type="protein sequence ID" value="PMC51725.1"/>
    <property type="molecule type" value="Genomic_DNA"/>
</dbReference>
<accession>A0A2N6SCP6</accession>
<dbReference type="AlphaFoldDB" id="A0A2N6SCP6"/>
<dbReference type="RefSeq" id="WP_006363526.1">
    <property type="nucleotide sequence ID" value="NZ_CAKARP010000025.1"/>
</dbReference>
<evidence type="ECO:0000256" key="6">
    <source>
        <dbReference type="SAM" id="MobiDB-lite"/>
    </source>
</evidence>
<dbReference type="GO" id="GO:0003735">
    <property type="term" value="F:structural constituent of ribosome"/>
    <property type="evidence" value="ECO:0007669"/>
    <property type="project" value="InterPro"/>
</dbReference>
<dbReference type="HAMAP" id="MF_00340">
    <property type="entry name" value="Ribosomal_bL32"/>
    <property type="match status" value="1"/>
</dbReference>
<dbReference type="STRING" id="84135.GCA_001052115_00865"/>
<dbReference type="OrthoDB" id="9812874at2"/>
<sequence length="58" mass="6618">MAVPFRRTSKTAKRKRRTHKKLSAPSISIDATSGNYVMGHRVDRKTGMYKGRQVLDVK</sequence>
<feature type="region of interest" description="Disordered" evidence="6">
    <location>
        <begin position="1"/>
        <end position="26"/>
    </location>
</feature>
<evidence type="ECO:0000313" key="10">
    <source>
        <dbReference type="Proteomes" id="UP000427636"/>
    </source>
</evidence>
<reference evidence="7 9" key="1">
    <citation type="submission" date="2017-09" db="EMBL/GenBank/DDBJ databases">
        <title>Bacterial strain isolated from the female urinary microbiota.</title>
        <authorList>
            <person name="Thomas-White K."/>
            <person name="Kumar N."/>
            <person name="Forster S."/>
            <person name="Putonti C."/>
            <person name="Lawley T."/>
            <person name="Wolfe A.J."/>
        </authorList>
    </citation>
    <scope>NUCLEOTIDE SEQUENCE [LARGE SCALE GENOMIC DNA]</scope>
    <source>
        <strain evidence="7 9">UMB0186</strain>
    </source>
</reference>
<keyword evidence="10" id="KW-1185">Reference proteome</keyword>
<proteinExistence type="inferred from homology"/>
<evidence type="ECO:0000256" key="5">
    <source>
        <dbReference type="HAMAP-Rule" id="MF_00340"/>
    </source>
</evidence>
<reference evidence="8 10" key="2">
    <citation type="submission" date="2019-11" db="EMBL/GenBank/DDBJ databases">
        <title>FDA dAtabase for Regulatory Grade micrObial Sequences (FDA-ARGOS): Supporting development and validation of Infectious Disease Dx tests.</title>
        <authorList>
            <person name="Turner S."/>
            <person name="Byrd R."/>
            <person name="Tallon L."/>
            <person name="Sadzewicz L."/>
            <person name="Vavikolanu K."/>
            <person name="Mehta A."/>
            <person name="Aluvathingal J."/>
            <person name="Nadendla S."/>
            <person name="Myers T."/>
            <person name="Yan Y."/>
            <person name="Sichtig H."/>
        </authorList>
    </citation>
    <scope>NUCLEOTIDE SEQUENCE [LARGE SCALE GENOMIC DNA]</scope>
    <source>
        <strain evidence="8 10">FDAARGOS_742</strain>
    </source>
</reference>
<evidence type="ECO:0000256" key="1">
    <source>
        <dbReference type="ARBA" id="ARBA00008560"/>
    </source>
</evidence>
<dbReference type="Proteomes" id="UP000427636">
    <property type="component" value="Chromosome"/>
</dbReference>
<dbReference type="EMBL" id="CP046313">
    <property type="protein sequence ID" value="QGS07968.1"/>
    <property type="molecule type" value="Genomic_DNA"/>
</dbReference>